<evidence type="ECO:0000256" key="8">
    <source>
        <dbReference type="ARBA" id="ARBA00023136"/>
    </source>
</evidence>
<keyword evidence="4" id="KW-0808">Transferase</keyword>
<keyword evidence="10" id="KW-1185">Reference proteome</keyword>
<keyword evidence="5" id="KW-0812">Transmembrane</keyword>
<evidence type="ECO:0000256" key="7">
    <source>
        <dbReference type="ARBA" id="ARBA00022989"/>
    </source>
</evidence>
<proteinExistence type="predicted"/>
<dbReference type="GO" id="GO:0000030">
    <property type="term" value="F:mannosyltransferase activity"/>
    <property type="evidence" value="ECO:0007669"/>
    <property type="project" value="InterPro"/>
</dbReference>
<dbReference type="InterPro" id="IPR026051">
    <property type="entry name" value="ALG1-like"/>
</dbReference>
<protein>
    <submittedName>
        <fullName evidence="9">Uncharacterized protein</fullName>
    </submittedName>
</protein>
<dbReference type="PANTHER" id="PTHR13036">
    <property type="entry name" value="BETA1,4 MANNOSYLTRANSFERASE"/>
    <property type="match status" value="1"/>
</dbReference>
<dbReference type="AlphaFoldDB" id="A0A8E0RQZ9"/>
<comment type="pathway">
    <text evidence="2">Protein modification; protein glycosylation.</text>
</comment>
<dbReference type="GO" id="GO:0005789">
    <property type="term" value="C:endoplasmic reticulum membrane"/>
    <property type="evidence" value="ECO:0007669"/>
    <property type="project" value="UniProtKB-SubCell"/>
</dbReference>
<evidence type="ECO:0000256" key="3">
    <source>
        <dbReference type="ARBA" id="ARBA00022676"/>
    </source>
</evidence>
<organism evidence="9 10">
    <name type="scientific">Fasciolopsis buskii</name>
    <dbReference type="NCBI Taxonomy" id="27845"/>
    <lineage>
        <taxon>Eukaryota</taxon>
        <taxon>Metazoa</taxon>
        <taxon>Spiralia</taxon>
        <taxon>Lophotrochozoa</taxon>
        <taxon>Platyhelminthes</taxon>
        <taxon>Trematoda</taxon>
        <taxon>Digenea</taxon>
        <taxon>Plagiorchiida</taxon>
        <taxon>Echinostomata</taxon>
        <taxon>Echinostomatoidea</taxon>
        <taxon>Fasciolidae</taxon>
        <taxon>Fasciolopsis</taxon>
    </lineage>
</organism>
<comment type="subcellular location">
    <subcellularLocation>
        <location evidence="1">Endoplasmic reticulum membrane</location>
        <topology evidence="1">Single-pass membrane protein</topology>
    </subcellularLocation>
</comment>
<gene>
    <name evidence="9" type="ORF">FBUS_06094</name>
</gene>
<keyword evidence="8" id="KW-0472">Membrane</keyword>
<evidence type="ECO:0000313" key="10">
    <source>
        <dbReference type="Proteomes" id="UP000728185"/>
    </source>
</evidence>
<reference evidence="9" key="1">
    <citation type="submission" date="2019-05" db="EMBL/GenBank/DDBJ databases">
        <title>Annotation for the trematode Fasciolopsis buski.</title>
        <authorList>
            <person name="Choi Y.-J."/>
        </authorList>
    </citation>
    <scope>NUCLEOTIDE SEQUENCE</scope>
    <source>
        <strain evidence="9">HT</strain>
        <tissue evidence="9">Whole worm</tissue>
    </source>
</reference>
<comment type="caution">
    <text evidence="9">The sequence shown here is derived from an EMBL/GenBank/DDBJ whole genome shotgun (WGS) entry which is preliminary data.</text>
</comment>
<dbReference type="EMBL" id="LUCM01007907">
    <property type="protein sequence ID" value="KAA0189213.1"/>
    <property type="molecule type" value="Genomic_DNA"/>
</dbReference>
<keyword evidence="6" id="KW-0256">Endoplasmic reticulum</keyword>
<name>A0A8E0RQZ9_9TREM</name>
<accession>A0A8E0RQZ9</accession>
<evidence type="ECO:0000256" key="6">
    <source>
        <dbReference type="ARBA" id="ARBA00022824"/>
    </source>
</evidence>
<evidence type="ECO:0000256" key="4">
    <source>
        <dbReference type="ARBA" id="ARBA00022679"/>
    </source>
</evidence>
<dbReference type="PANTHER" id="PTHR13036:SF0">
    <property type="entry name" value="CHITOBIOSYLDIPHOSPHODOLICHOL BETA-MANNOSYLTRANSFERASE"/>
    <property type="match status" value="1"/>
</dbReference>
<evidence type="ECO:0000256" key="2">
    <source>
        <dbReference type="ARBA" id="ARBA00004922"/>
    </source>
</evidence>
<keyword evidence="3" id="KW-0328">Glycosyltransferase</keyword>
<dbReference type="OrthoDB" id="614844at2759"/>
<evidence type="ECO:0000313" key="9">
    <source>
        <dbReference type="EMBL" id="KAA0189213.1"/>
    </source>
</evidence>
<evidence type="ECO:0000256" key="1">
    <source>
        <dbReference type="ARBA" id="ARBA00004389"/>
    </source>
</evidence>
<dbReference type="Proteomes" id="UP000728185">
    <property type="component" value="Unassembled WGS sequence"/>
</dbReference>
<keyword evidence="7" id="KW-1133">Transmembrane helix</keyword>
<sequence length="269" mass="30174">MQRTSIHLIVLGDVTRSPRILNQARYLANDGFSVTVSGYDASLSVAAKTANMRVLDLVNIPDLKKYLFFSGLSLAVKKDLLVRWNINASVYYDRPSDDFTSTPADRAHELFFRLKNEHPALGDPADSPRRTRFTEIATLPTDCGGQMVQWRADRPALVLSSCSWTPDDDFTMMIDALDIYNQQAEKFDCQLPHLIFAVTGRGPLKAHYEQLIREKCWTRVQVIMPWLTSDDYPVFLGCGDLGISLHRSSSGLDLPMKVSCSHSALAFVV</sequence>
<evidence type="ECO:0000256" key="5">
    <source>
        <dbReference type="ARBA" id="ARBA00022692"/>
    </source>
</evidence>